<dbReference type="Pfam" id="PF00512">
    <property type="entry name" value="HisKA"/>
    <property type="match status" value="1"/>
</dbReference>
<dbReference type="GO" id="GO:0000155">
    <property type="term" value="F:phosphorelay sensor kinase activity"/>
    <property type="evidence" value="ECO:0007669"/>
    <property type="project" value="InterPro"/>
</dbReference>
<comment type="caution">
    <text evidence="17">The sequence shown here is derived from an EMBL/GenBank/DDBJ whole genome shotgun (WGS) entry which is preliminary data.</text>
</comment>
<evidence type="ECO:0000259" key="15">
    <source>
        <dbReference type="PROSITE" id="PS50109"/>
    </source>
</evidence>
<dbReference type="FunFam" id="3.30.565.10:FF:000037">
    <property type="entry name" value="Hybrid sensor histidine kinase/response regulator"/>
    <property type="match status" value="1"/>
</dbReference>
<dbReference type="SMART" id="SM00387">
    <property type="entry name" value="HATPase_c"/>
    <property type="match status" value="1"/>
</dbReference>
<dbReference type="SMART" id="SM00448">
    <property type="entry name" value="REC"/>
    <property type="match status" value="1"/>
</dbReference>
<keyword evidence="13" id="KW-0812">Transmembrane</keyword>
<evidence type="ECO:0000259" key="14">
    <source>
        <dbReference type="PROSITE" id="PS01124"/>
    </source>
</evidence>
<dbReference type="PROSITE" id="PS01124">
    <property type="entry name" value="HTH_ARAC_FAMILY_2"/>
    <property type="match status" value="1"/>
</dbReference>
<dbReference type="SUPFAM" id="SSF47384">
    <property type="entry name" value="Homodimeric domain of signal transducing histidine kinase"/>
    <property type="match status" value="1"/>
</dbReference>
<dbReference type="EC" id="2.7.13.3" evidence="2"/>
<gene>
    <name evidence="17" type="ORF">CE91St16_29100</name>
</gene>
<dbReference type="FunFam" id="1.10.287.130:FF:000045">
    <property type="entry name" value="Two-component system sensor histidine kinase/response regulator"/>
    <property type="match status" value="1"/>
</dbReference>
<evidence type="ECO:0000256" key="13">
    <source>
        <dbReference type="SAM" id="Phobius"/>
    </source>
</evidence>
<reference evidence="17" key="1">
    <citation type="submission" date="2022-01" db="EMBL/GenBank/DDBJ databases">
        <title>Novel bile acid biosynthetic pathways are enriched in the microbiome of centenarians.</title>
        <authorList>
            <person name="Sato Y."/>
            <person name="Atarashi K."/>
            <person name="Plichta R.D."/>
            <person name="Arai Y."/>
            <person name="Sasajima S."/>
            <person name="Kearney M.S."/>
            <person name="Suda W."/>
            <person name="Takeshita K."/>
            <person name="Sasaki T."/>
            <person name="Okamoto S."/>
            <person name="Skelly N.A."/>
            <person name="Okamura Y."/>
            <person name="Vlamakis H."/>
            <person name="Li Y."/>
            <person name="Tanoue T."/>
            <person name="Takei H."/>
            <person name="Nittono H."/>
            <person name="Narushima S."/>
            <person name="Irie J."/>
            <person name="Itoh H."/>
            <person name="Moriya K."/>
            <person name="Sugiura Y."/>
            <person name="Suematsu M."/>
            <person name="Moritoki N."/>
            <person name="Shibata S."/>
            <person name="Littman R.D."/>
            <person name="Fischbach A.M."/>
            <person name="Uwamino Y."/>
            <person name="Inoue T."/>
            <person name="Honda A."/>
            <person name="Hattori M."/>
            <person name="Murai T."/>
            <person name="Xavier J.R."/>
            <person name="Hirose N."/>
            <person name="Honda K."/>
        </authorList>
    </citation>
    <scope>NUCLEOTIDE SEQUENCE</scope>
    <source>
        <strain evidence="17">CE91-St16</strain>
    </source>
</reference>
<dbReference type="PANTHER" id="PTHR43547:SF2">
    <property type="entry name" value="HYBRID SIGNAL TRANSDUCTION HISTIDINE KINASE C"/>
    <property type="match status" value="1"/>
</dbReference>
<keyword evidence="6 17" id="KW-0418">Kinase</keyword>
<dbReference type="InterPro" id="IPR011110">
    <property type="entry name" value="Reg_prop"/>
</dbReference>
<sequence>MLLSLTAAAPASGGNQSRPLNMETLSVVDGLSSNYVYAITQDRAGYMWFGTENGLDRYDGKTIRHYQHFPDNPQSLSDSRVNCLLSSADGSLLVGTEKGINIYVPEKDILTPYAPARTINEQNIRTMTEEDSLLWVGTSVGLFRLDRTTGGISCYNTRNSGLAHDIVRAIYADDDYLFVGTFDGVSRLNKRTGQWSSVNLKMDRIRLPLNNLVLSMQLSPADPDVLLIGTQTGFCELEKSTLRYTLHEKARNRQMVNNTVKTMCVVGSEVWLGSEEGLMIFDKGAFTSYGYDPKNIHSLPNNIVWSIFKDRSNIVWLGTEGGIACYDAGAPSFTSFDLSEADGNPYVGISVFAAQMDRSGRLWLGSRFGLSVYEPERNRMQWINLSNAVVGTYNFVKGLSIDGNDILWIGTAEGLVCYDTQRNREVPIQSRLRNRLKYIYAVMQDSAGKMYVSDAMGRMQVIDYAFDASTRQFGPVTDSLVRMGEPIESMVVDENYVWHGTPGSGLVRYDKQTGEHKRYLSAKDDSSTLSSDVILCLFVDPNTRQLWVGTDKGLDRYDAASDTFRRISGRETSEAVYTINSDDSGLLWFTTQQGVTCYDVLSQSSKMFSLNHWFDRRNAIFPVSVSHGNNVLVFGLDCYLRLNWADVSPKKDSAPLYITDIRIDNRTVAQYGLCDCPVQELKRLKLPYNQNILSICFAMLDYSTPSLTRYTYKLEGYDENWKTVTGTLPYVEYTKLAPGHYTLRVEAVSSDGVPASNKLDFDITIMPPWWAAWWAYLAYALAVATAAYYLNSITRRRRQAEDELQKEKLEREKIESVNQLKLRFFTNISHDFRTPLSLIISPVETLLDTETDPEKAGNLQIIKQNALRLLRLVNQILDFRKVENQKMKLNPVSEDIVTTLRGICRSFSELAQKKQISLLFESGEERLVMDFDTDKIDKIFVNLISNAIKFTPEEGQVLVSLRRKDTGDVEVMVADTGIGIPDGDLPHIFERFYQVEEHTGLGTRGTGIGLMIVKEFVELHRGHIEVMSRDKQGTTFIVTLPIVNEADYDPAESETEETAEQLPAEPEARPYSGHEFTVLLVEDNEDMRSYLKAELEKNYRVVAVEDAESGLKIVNETMPDLVISDVMLTGMSGVELCRRIKDDFVMNHISVILLTARTAEEHIIEGFDAGADEYIGKPFNLRVLLRRVDNILTQRCRLRDSLRRDTVDIASVERQSPDELFIRKVVALIEENMADPDLNIPFLCDKLAVSHVNFYRKVKAITGLNVNAFIREIRLKKAAQLLRVKGISVTDAMYEVGFNHRSYFSMCFREVFGVTPKVYAKQHNNEHNKE</sequence>
<evidence type="ECO:0000256" key="1">
    <source>
        <dbReference type="ARBA" id="ARBA00000085"/>
    </source>
</evidence>
<evidence type="ECO:0000313" key="17">
    <source>
        <dbReference type="EMBL" id="GKI20002.1"/>
    </source>
</evidence>
<dbReference type="InterPro" id="IPR009057">
    <property type="entry name" value="Homeodomain-like_sf"/>
</dbReference>
<dbReference type="PROSITE" id="PS50110">
    <property type="entry name" value="RESPONSE_REGULATORY"/>
    <property type="match status" value="1"/>
</dbReference>
<dbReference type="InterPro" id="IPR004358">
    <property type="entry name" value="Sig_transdc_His_kin-like_C"/>
</dbReference>
<dbReference type="InterPro" id="IPR018060">
    <property type="entry name" value="HTH_AraC"/>
</dbReference>
<feature type="domain" description="Response regulatory" evidence="16">
    <location>
        <begin position="1077"/>
        <end position="1192"/>
    </location>
</feature>
<dbReference type="Pfam" id="PF07494">
    <property type="entry name" value="Reg_prop"/>
    <property type="match status" value="2"/>
</dbReference>
<protein>
    <recommendedName>
        <fullName evidence="2">histidine kinase</fullName>
        <ecNumber evidence="2">2.7.13.3</ecNumber>
    </recommendedName>
</protein>
<keyword evidence="5" id="KW-0547">Nucleotide-binding</keyword>
<dbReference type="InterPro" id="IPR013783">
    <property type="entry name" value="Ig-like_fold"/>
</dbReference>
<keyword evidence="12" id="KW-0175">Coiled coil</keyword>
<dbReference type="SMART" id="SM00388">
    <property type="entry name" value="HisKA"/>
    <property type="match status" value="1"/>
</dbReference>
<dbReference type="Pfam" id="PF02518">
    <property type="entry name" value="HATPase_c"/>
    <property type="match status" value="1"/>
</dbReference>
<feature type="transmembrane region" description="Helical" evidence="13">
    <location>
        <begin position="769"/>
        <end position="790"/>
    </location>
</feature>
<evidence type="ECO:0000256" key="4">
    <source>
        <dbReference type="ARBA" id="ARBA00022679"/>
    </source>
</evidence>
<keyword evidence="7" id="KW-0067">ATP-binding</keyword>
<evidence type="ECO:0000256" key="5">
    <source>
        <dbReference type="ARBA" id="ARBA00022741"/>
    </source>
</evidence>
<dbReference type="InterPro" id="IPR015943">
    <property type="entry name" value="WD40/YVTN_repeat-like_dom_sf"/>
</dbReference>
<dbReference type="GO" id="GO:0005524">
    <property type="term" value="F:ATP binding"/>
    <property type="evidence" value="ECO:0007669"/>
    <property type="project" value="UniProtKB-KW"/>
</dbReference>
<keyword evidence="13" id="KW-1133">Transmembrane helix</keyword>
<dbReference type="SUPFAM" id="SSF55874">
    <property type="entry name" value="ATPase domain of HSP90 chaperone/DNA topoisomerase II/histidine kinase"/>
    <property type="match status" value="1"/>
</dbReference>
<dbReference type="InterPro" id="IPR011006">
    <property type="entry name" value="CheY-like_superfamily"/>
</dbReference>
<name>A0AA37KTW1_9BACT</name>
<dbReference type="Proteomes" id="UP001055105">
    <property type="component" value="Unassembled WGS sequence"/>
</dbReference>
<dbReference type="InterPro" id="IPR005467">
    <property type="entry name" value="His_kinase_dom"/>
</dbReference>
<evidence type="ECO:0000256" key="3">
    <source>
        <dbReference type="ARBA" id="ARBA00022553"/>
    </source>
</evidence>
<keyword evidence="3 11" id="KW-0597">Phosphoprotein</keyword>
<dbReference type="GO" id="GO:0043565">
    <property type="term" value="F:sequence-specific DNA binding"/>
    <property type="evidence" value="ECO:0007669"/>
    <property type="project" value="InterPro"/>
</dbReference>
<dbReference type="SUPFAM" id="SSF46689">
    <property type="entry name" value="Homeodomain-like"/>
    <property type="match status" value="1"/>
</dbReference>
<dbReference type="Pfam" id="PF12833">
    <property type="entry name" value="HTH_18"/>
    <property type="match status" value="1"/>
</dbReference>
<dbReference type="SUPFAM" id="SSF52172">
    <property type="entry name" value="CheY-like"/>
    <property type="match status" value="1"/>
</dbReference>
<dbReference type="Gene3D" id="2.60.40.10">
    <property type="entry name" value="Immunoglobulins"/>
    <property type="match status" value="1"/>
</dbReference>
<dbReference type="SUPFAM" id="SSF63829">
    <property type="entry name" value="Calcium-dependent phosphotriesterase"/>
    <property type="match status" value="2"/>
</dbReference>
<dbReference type="InterPro" id="IPR036890">
    <property type="entry name" value="HATPase_C_sf"/>
</dbReference>
<dbReference type="Gene3D" id="2.130.10.10">
    <property type="entry name" value="YVTN repeat-like/Quinoprotein amine dehydrogenase"/>
    <property type="match status" value="2"/>
</dbReference>
<dbReference type="InterPro" id="IPR011123">
    <property type="entry name" value="Y_Y_Y"/>
</dbReference>
<dbReference type="CDD" id="cd00082">
    <property type="entry name" value="HisKA"/>
    <property type="match status" value="1"/>
</dbReference>
<feature type="modified residue" description="4-aspartylphosphate" evidence="11">
    <location>
        <position position="1125"/>
    </location>
</feature>
<organism evidence="17 18">
    <name type="scientific">Alistipes finegoldii</name>
    <dbReference type="NCBI Taxonomy" id="214856"/>
    <lineage>
        <taxon>Bacteria</taxon>
        <taxon>Pseudomonadati</taxon>
        <taxon>Bacteroidota</taxon>
        <taxon>Bacteroidia</taxon>
        <taxon>Bacteroidales</taxon>
        <taxon>Rikenellaceae</taxon>
        <taxon>Alistipes</taxon>
    </lineage>
</organism>
<dbReference type="Pfam" id="PF07495">
    <property type="entry name" value="Y_Y_Y"/>
    <property type="match status" value="1"/>
</dbReference>
<keyword evidence="8" id="KW-0902">Two-component regulatory system</keyword>
<dbReference type="Pfam" id="PF00072">
    <property type="entry name" value="Response_reg"/>
    <property type="match status" value="1"/>
</dbReference>
<evidence type="ECO:0000256" key="12">
    <source>
        <dbReference type="SAM" id="Coils"/>
    </source>
</evidence>
<evidence type="ECO:0000256" key="11">
    <source>
        <dbReference type="PROSITE-ProRule" id="PRU00169"/>
    </source>
</evidence>
<keyword evidence="13" id="KW-0472">Membrane</keyword>
<keyword evidence="4" id="KW-0808">Transferase</keyword>
<dbReference type="CDD" id="cd00075">
    <property type="entry name" value="HATPase"/>
    <property type="match status" value="1"/>
</dbReference>
<feature type="domain" description="Histidine kinase" evidence="15">
    <location>
        <begin position="827"/>
        <end position="1044"/>
    </location>
</feature>
<evidence type="ECO:0000256" key="7">
    <source>
        <dbReference type="ARBA" id="ARBA00022840"/>
    </source>
</evidence>
<dbReference type="InterPro" id="IPR003594">
    <property type="entry name" value="HATPase_dom"/>
</dbReference>
<feature type="domain" description="HTH araC/xylS-type" evidence="14">
    <location>
        <begin position="1223"/>
        <end position="1322"/>
    </location>
</feature>
<dbReference type="InterPro" id="IPR036097">
    <property type="entry name" value="HisK_dim/P_sf"/>
</dbReference>
<dbReference type="InterPro" id="IPR003661">
    <property type="entry name" value="HisK_dim/P_dom"/>
</dbReference>
<dbReference type="InterPro" id="IPR001789">
    <property type="entry name" value="Sig_transdc_resp-reg_receiver"/>
</dbReference>
<dbReference type="GO" id="GO:0003700">
    <property type="term" value="F:DNA-binding transcription factor activity"/>
    <property type="evidence" value="ECO:0007669"/>
    <property type="project" value="InterPro"/>
</dbReference>
<feature type="coiled-coil region" evidence="12">
    <location>
        <begin position="790"/>
        <end position="817"/>
    </location>
</feature>
<dbReference type="Gene3D" id="1.10.287.130">
    <property type="match status" value="1"/>
</dbReference>
<evidence type="ECO:0000313" key="18">
    <source>
        <dbReference type="Proteomes" id="UP001055105"/>
    </source>
</evidence>
<evidence type="ECO:0000256" key="6">
    <source>
        <dbReference type="ARBA" id="ARBA00022777"/>
    </source>
</evidence>
<evidence type="ECO:0000259" key="16">
    <source>
        <dbReference type="PROSITE" id="PS50110"/>
    </source>
</evidence>
<dbReference type="Gene3D" id="3.40.50.2300">
    <property type="match status" value="1"/>
</dbReference>
<dbReference type="PRINTS" id="PR00344">
    <property type="entry name" value="BCTRLSENSOR"/>
</dbReference>
<dbReference type="Gene3D" id="3.30.565.10">
    <property type="entry name" value="Histidine kinase-like ATPase, C-terminal domain"/>
    <property type="match status" value="1"/>
</dbReference>
<evidence type="ECO:0000256" key="10">
    <source>
        <dbReference type="ARBA" id="ARBA00023163"/>
    </source>
</evidence>
<keyword evidence="9" id="KW-0805">Transcription regulation</keyword>
<dbReference type="EMBL" id="BQOL01000002">
    <property type="protein sequence ID" value="GKI20002.1"/>
    <property type="molecule type" value="Genomic_DNA"/>
</dbReference>
<evidence type="ECO:0000256" key="9">
    <source>
        <dbReference type="ARBA" id="ARBA00023015"/>
    </source>
</evidence>
<dbReference type="Gene3D" id="1.10.10.60">
    <property type="entry name" value="Homeodomain-like"/>
    <property type="match status" value="1"/>
</dbReference>
<keyword evidence="10" id="KW-0804">Transcription</keyword>
<dbReference type="PROSITE" id="PS50109">
    <property type="entry name" value="HIS_KIN"/>
    <property type="match status" value="1"/>
</dbReference>
<dbReference type="SMART" id="SM00342">
    <property type="entry name" value="HTH_ARAC"/>
    <property type="match status" value="1"/>
</dbReference>
<comment type="catalytic activity">
    <reaction evidence="1">
        <text>ATP + protein L-histidine = ADP + protein N-phospho-L-histidine.</text>
        <dbReference type="EC" id="2.7.13.3"/>
    </reaction>
</comment>
<accession>A0AA37KTW1</accession>
<dbReference type="PANTHER" id="PTHR43547">
    <property type="entry name" value="TWO-COMPONENT HISTIDINE KINASE"/>
    <property type="match status" value="1"/>
</dbReference>
<evidence type="ECO:0000256" key="8">
    <source>
        <dbReference type="ARBA" id="ARBA00023012"/>
    </source>
</evidence>
<evidence type="ECO:0000256" key="2">
    <source>
        <dbReference type="ARBA" id="ARBA00012438"/>
    </source>
</evidence>
<proteinExistence type="predicted"/>